<dbReference type="InterPro" id="IPR037522">
    <property type="entry name" value="HD_GYP_dom"/>
</dbReference>
<organism evidence="2 3">
    <name type="scientific">Halalkalibacter hemicellulosilyticusJCM 9152</name>
    <dbReference type="NCBI Taxonomy" id="1236971"/>
    <lineage>
        <taxon>Bacteria</taxon>
        <taxon>Bacillati</taxon>
        <taxon>Bacillota</taxon>
        <taxon>Bacilli</taxon>
        <taxon>Bacillales</taxon>
        <taxon>Bacillaceae</taxon>
        <taxon>Halalkalibacter</taxon>
    </lineage>
</organism>
<dbReference type="PANTHER" id="PTHR43155:SF2">
    <property type="entry name" value="CYCLIC DI-GMP PHOSPHODIESTERASE PA4108"/>
    <property type="match status" value="1"/>
</dbReference>
<dbReference type="STRING" id="1236971.JCM9152_3806"/>
<dbReference type="SUPFAM" id="SSF109604">
    <property type="entry name" value="HD-domain/PDEase-like"/>
    <property type="match status" value="1"/>
</dbReference>
<keyword evidence="3" id="KW-1185">Reference proteome</keyword>
<dbReference type="RefSeq" id="WP_052016093.1">
    <property type="nucleotide sequence ID" value="NZ_BAUU01000033.1"/>
</dbReference>
<dbReference type="SMART" id="SM00471">
    <property type="entry name" value="HDc"/>
    <property type="match status" value="1"/>
</dbReference>
<comment type="caution">
    <text evidence="2">The sequence shown here is derived from an EMBL/GenBank/DDBJ whole genome shotgun (WGS) entry which is preliminary data.</text>
</comment>
<dbReference type="EMBL" id="BAUU01000033">
    <property type="protein sequence ID" value="GAE32280.1"/>
    <property type="molecule type" value="Genomic_DNA"/>
</dbReference>
<accession>W4QJH9</accession>
<protein>
    <recommendedName>
        <fullName evidence="1">HD-GYP domain-containing protein</fullName>
    </recommendedName>
</protein>
<dbReference type="OrthoDB" id="9759601at2"/>
<name>W4QJH9_9BACI</name>
<proteinExistence type="predicted"/>
<dbReference type="InterPro" id="IPR003607">
    <property type="entry name" value="HD/PDEase_dom"/>
</dbReference>
<evidence type="ECO:0000259" key="1">
    <source>
        <dbReference type="PROSITE" id="PS51832"/>
    </source>
</evidence>
<dbReference type="Proteomes" id="UP000018895">
    <property type="component" value="Unassembled WGS sequence"/>
</dbReference>
<dbReference type="AlphaFoldDB" id="W4QJH9"/>
<sequence>MEVKLSQVEPGCITSKDVKGLTKLPLVKENTTLTVELLTVLEAFMVETIHVKSIKSNGERFLPDKIEDHKHEESVDFVSMYLNAVKNYESLFQTWQAGQKVELYKVRAVLLPLLDQVKKEHYKLVYLHHYSTKDHYLYHHGIYVGILSYYLAYKLNYPHAECVQIGLAGTLADIGMAKMTPRLLHKDESLNSQEYEEIKKHPVYSYNMIKGQTGITDLITLAVLQHHERNDGSGYPLGIKEDKIHRFGQIVAVADVYHAMTSERHYRRKRSPFQVLEEISMGQFGKFDYNVTQALMQSINYISYGNRVRLSNGEEAQIIFFDEQHPTRPLVKLPSGEIINLVQNHSLFIAELIDNN</sequence>
<evidence type="ECO:0000313" key="2">
    <source>
        <dbReference type="EMBL" id="GAE32280.1"/>
    </source>
</evidence>
<gene>
    <name evidence="2" type="ORF">JCM9152_3806</name>
</gene>
<feature type="domain" description="HD-GYP" evidence="1">
    <location>
        <begin position="115"/>
        <end position="311"/>
    </location>
</feature>
<dbReference type="PANTHER" id="PTHR43155">
    <property type="entry name" value="CYCLIC DI-GMP PHOSPHODIESTERASE PA4108-RELATED"/>
    <property type="match status" value="1"/>
</dbReference>
<evidence type="ECO:0000313" key="3">
    <source>
        <dbReference type="Proteomes" id="UP000018895"/>
    </source>
</evidence>
<dbReference type="Pfam" id="PF13487">
    <property type="entry name" value="HD_5"/>
    <property type="match status" value="1"/>
</dbReference>
<dbReference type="PROSITE" id="PS51832">
    <property type="entry name" value="HD_GYP"/>
    <property type="match status" value="1"/>
</dbReference>
<reference evidence="2" key="1">
    <citation type="journal article" date="2014" name="Genome Announc.">
        <title>Draft Genome Sequences of Three Alkaliphilic Bacillus Strains, Bacillus wakoensis JCM 9140T, Bacillus akibai JCM 9157T, and Bacillus hemicellulosilyticus JCM 9152T.</title>
        <authorList>
            <person name="Yuki M."/>
            <person name="Oshima K."/>
            <person name="Suda W."/>
            <person name="Oshida Y."/>
            <person name="Kitamura K."/>
            <person name="Iida T."/>
            <person name="Hattori M."/>
            <person name="Ohkuma M."/>
        </authorList>
    </citation>
    <scope>NUCLEOTIDE SEQUENCE [LARGE SCALE GENOMIC DNA]</scope>
    <source>
        <strain evidence="2">JCM 9152</strain>
    </source>
</reference>
<dbReference type="CDD" id="cd00077">
    <property type="entry name" value="HDc"/>
    <property type="match status" value="1"/>
</dbReference>
<dbReference type="Gene3D" id="1.10.3210.10">
    <property type="entry name" value="Hypothetical protein af1432"/>
    <property type="match status" value="1"/>
</dbReference>